<dbReference type="PROSITE" id="PS51257">
    <property type="entry name" value="PROKAR_LIPOPROTEIN"/>
    <property type="match status" value="1"/>
</dbReference>
<accession>A0ABR7V8G4</accession>
<keyword evidence="5 9" id="KW-0547">Nucleotide-binding</keyword>
<reference evidence="10 11" key="1">
    <citation type="submission" date="2020-05" db="EMBL/GenBank/DDBJ databases">
        <title>The draft genome sequence of Maribacter arenosus CAU 1321.</title>
        <authorList>
            <person name="Mu L."/>
        </authorList>
    </citation>
    <scope>NUCLEOTIDE SEQUENCE [LARGE SCALE GENOMIC DNA]</scope>
    <source>
        <strain evidence="10 11">CAU 1321</strain>
    </source>
</reference>
<evidence type="ECO:0000313" key="11">
    <source>
        <dbReference type="Proteomes" id="UP000598350"/>
    </source>
</evidence>
<dbReference type="Gene3D" id="3.40.50.300">
    <property type="entry name" value="P-loop containing nucleotide triphosphate hydrolases"/>
    <property type="match status" value="1"/>
</dbReference>
<dbReference type="PANTHER" id="PTHR43442:SF3">
    <property type="entry name" value="GLUCONOKINASE-RELATED"/>
    <property type="match status" value="1"/>
</dbReference>
<evidence type="ECO:0000256" key="6">
    <source>
        <dbReference type="ARBA" id="ARBA00022777"/>
    </source>
</evidence>
<name>A0ABR7V8G4_9FLAO</name>
<keyword evidence="11" id="KW-1185">Reference proteome</keyword>
<organism evidence="10 11">
    <name type="scientific">Maribacter arenosus</name>
    <dbReference type="NCBI Taxonomy" id="1854708"/>
    <lineage>
        <taxon>Bacteria</taxon>
        <taxon>Pseudomonadati</taxon>
        <taxon>Bacteroidota</taxon>
        <taxon>Flavobacteriia</taxon>
        <taxon>Flavobacteriales</taxon>
        <taxon>Flavobacteriaceae</taxon>
        <taxon>Maribacter</taxon>
    </lineage>
</organism>
<evidence type="ECO:0000256" key="1">
    <source>
        <dbReference type="ARBA" id="ARBA00004761"/>
    </source>
</evidence>
<evidence type="ECO:0000313" key="10">
    <source>
        <dbReference type="EMBL" id="MBD0849151.1"/>
    </source>
</evidence>
<keyword evidence="6 9" id="KW-0418">Kinase</keyword>
<evidence type="ECO:0000256" key="9">
    <source>
        <dbReference type="RuleBase" id="RU363066"/>
    </source>
</evidence>
<gene>
    <name evidence="10" type="ORF">HPE63_00600</name>
</gene>
<evidence type="ECO:0000256" key="5">
    <source>
        <dbReference type="ARBA" id="ARBA00022741"/>
    </source>
</evidence>
<comment type="pathway">
    <text evidence="1">Carbohydrate acid metabolism.</text>
</comment>
<dbReference type="PRINTS" id="PR01100">
    <property type="entry name" value="SHIKIMTKNASE"/>
</dbReference>
<dbReference type="PANTHER" id="PTHR43442">
    <property type="entry name" value="GLUCONOKINASE-RELATED"/>
    <property type="match status" value="1"/>
</dbReference>
<proteinExistence type="inferred from homology"/>
<dbReference type="NCBIfam" id="TIGR01313">
    <property type="entry name" value="therm_gnt_kin"/>
    <property type="match status" value="1"/>
</dbReference>
<evidence type="ECO:0000256" key="3">
    <source>
        <dbReference type="ARBA" id="ARBA00012054"/>
    </source>
</evidence>
<dbReference type="EMBL" id="JABTCG010000001">
    <property type="protein sequence ID" value="MBD0849151.1"/>
    <property type="molecule type" value="Genomic_DNA"/>
</dbReference>
<evidence type="ECO:0000256" key="8">
    <source>
        <dbReference type="ARBA" id="ARBA00048090"/>
    </source>
</evidence>
<comment type="similarity">
    <text evidence="2 9">Belongs to the gluconokinase GntK/GntV family.</text>
</comment>
<dbReference type="InterPro" id="IPR031322">
    <property type="entry name" value="Shikimate/glucono_kinase"/>
</dbReference>
<dbReference type="CDD" id="cd02021">
    <property type="entry name" value="GntK"/>
    <property type="match status" value="1"/>
</dbReference>
<comment type="catalytic activity">
    <reaction evidence="8 9">
        <text>D-gluconate + ATP = 6-phospho-D-gluconate + ADP + H(+)</text>
        <dbReference type="Rhea" id="RHEA:19433"/>
        <dbReference type="ChEBI" id="CHEBI:15378"/>
        <dbReference type="ChEBI" id="CHEBI:18391"/>
        <dbReference type="ChEBI" id="CHEBI:30616"/>
        <dbReference type="ChEBI" id="CHEBI:58759"/>
        <dbReference type="ChEBI" id="CHEBI:456216"/>
        <dbReference type="EC" id="2.7.1.12"/>
    </reaction>
</comment>
<evidence type="ECO:0000256" key="4">
    <source>
        <dbReference type="ARBA" id="ARBA00022679"/>
    </source>
</evidence>
<keyword evidence="7 9" id="KW-0067">ATP-binding</keyword>
<dbReference type="EC" id="2.7.1.12" evidence="3 9"/>
<dbReference type="InterPro" id="IPR027417">
    <property type="entry name" value="P-loop_NTPase"/>
</dbReference>
<comment type="caution">
    <text evidence="10">The sequence shown here is derived from an EMBL/GenBank/DDBJ whole genome shotgun (WGS) entry which is preliminary data.</text>
</comment>
<sequence>MNKKHIYIIMGVSGCGKSTIGMLLAEELGIPFFDGDDYHPEANVTKMASGRALNDKDREGWLHALNDLALEHKSSGAVIACSALKESYRIALRKNLEDEMVFVYLQGSFSEIYARLQERKGHYMPIELLKSQFETLEEPKDAIEVSINHSPKVIINEILKKIV</sequence>
<dbReference type="SUPFAM" id="SSF52540">
    <property type="entry name" value="P-loop containing nucleoside triphosphate hydrolases"/>
    <property type="match status" value="1"/>
</dbReference>
<dbReference type="Pfam" id="PF01202">
    <property type="entry name" value="SKI"/>
    <property type="match status" value="1"/>
</dbReference>
<evidence type="ECO:0000256" key="7">
    <source>
        <dbReference type="ARBA" id="ARBA00022840"/>
    </source>
</evidence>
<dbReference type="Proteomes" id="UP000598350">
    <property type="component" value="Unassembled WGS sequence"/>
</dbReference>
<dbReference type="RefSeq" id="WP_188312294.1">
    <property type="nucleotide sequence ID" value="NZ_JABTCG010000001.1"/>
</dbReference>
<evidence type="ECO:0000256" key="2">
    <source>
        <dbReference type="ARBA" id="ARBA00008420"/>
    </source>
</evidence>
<keyword evidence="4 9" id="KW-0808">Transferase</keyword>
<protein>
    <recommendedName>
        <fullName evidence="3 9">Gluconokinase</fullName>
        <ecNumber evidence="3 9">2.7.1.12</ecNumber>
    </recommendedName>
</protein>
<dbReference type="InterPro" id="IPR006001">
    <property type="entry name" value="Therm_gnt_kin"/>
</dbReference>